<feature type="region of interest" description="Disordered" evidence="8">
    <location>
        <begin position="136"/>
        <end position="162"/>
    </location>
</feature>
<dbReference type="InterPro" id="IPR043502">
    <property type="entry name" value="DNA/RNA_pol_sf"/>
</dbReference>
<dbReference type="PROSITE" id="PS51194">
    <property type="entry name" value="HELICASE_CTER"/>
    <property type="match status" value="1"/>
</dbReference>
<keyword evidence="3" id="KW-0548">Nucleotidyltransferase</keyword>
<feature type="compositionally biased region" description="Pro residues" evidence="8">
    <location>
        <begin position="955"/>
        <end position="970"/>
    </location>
</feature>
<feature type="compositionally biased region" description="Polar residues" evidence="8">
    <location>
        <begin position="700"/>
        <end position="709"/>
    </location>
</feature>
<dbReference type="SUPFAM" id="SSF52540">
    <property type="entry name" value="P-loop containing nucleoside triphosphate hydrolases"/>
    <property type="match status" value="1"/>
</dbReference>
<evidence type="ECO:0000313" key="11">
    <source>
        <dbReference type="EMBL" id="KAG2451649.1"/>
    </source>
</evidence>
<dbReference type="Pfam" id="PF00476">
    <property type="entry name" value="DNA_pol_A"/>
    <property type="match status" value="1"/>
</dbReference>
<dbReference type="SMART" id="SM00490">
    <property type="entry name" value="HELICc"/>
    <property type="match status" value="1"/>
</dbReference>
<dbReference type="InterPro" id="IPR036390">
    <property type="entry name" value="WH_DNA-bd_sf"/>
</dbReference>
<dbReference type="InterPro" id="IPR048960">
    <property type="entry name" value="POLQ-like_helical"/>
</dbReference>
<dbReference type="GO" id="GO:0005524">
    <property type="term" value="F:ATP binding"/>
    <property type="evidence" value="ECO:0007669"/>
    <property type="project" value="UniProtKB-KW"/>
</dbReference>
<protein>
    <recommendedName>
        <fullName evidence="1">DNA-directed DNA polymerase</fullName>
        <ecNumber evidence="1">2.7.7.7</ecNumber>
    </recommendedName>
</protein>
<feature type="compositionally biased region" description="Low complexity" evidence="8">
    <location>
        <begin position="3009"/>
        <end position="3020"/>
    </location>
</feature>
<feature type="domain" description="Helicase C-terminal" evidence="10">
    <location>
        <begin position="1568"/>
        <end position="1779"/>
    </location>
</feature>
<dbReference type="FunFam" id="1.10.150.20:FF:000002">
    <property type="entry name" value="DNA polymerase I"/>
    <property type="match status" value="1"/>
</dbReference>
<dbReference type="InterPro" id="IPR027417">
    <property type="entry name" value="P-loop_NTPase"/>
</dbReference>
<feature type="region of interest" description="Disordered" evidence="8">
    <location>
        <begin position="2129"/>
        <end position="2186"/>
    </location>
</feature>
<dbReference type="Pfam" id="PF20470">
    <property type="entry name" value="HTH_61"/>
    <property type="match status" value="1"/>
</dbReference>
<feature type="compositionally biased region" description="Low complexity" evidence="8">
    <location>
        <begin position="1251"/>
        <end position="1276"/>
    </location>
</feature>
<feature type="region of interest" description="Disordered" evidence="8">
    <location>
        <begin position="2203"/>
        <end position="2342"/>
    </location>
</feature>
<feature type="region of interest" description="Disordered" evidence="8">
    <location>
        <begin position="388"/>
        <end position="420"/>
    </location>
</feature>
<comment type="caution">
    <text evidence="11">The sequence shown here is derived from an EMBL/GenBank/DDBJ whole genome shotgun (WGS) entry which is preliminary data.</text>
</comment>
<feature type="region of interest" description="Disordered" evidence="8">
    <location>
        <begin position="3009"/>
        <end position="3035"/>
    </location>
</feature>
<accession>A0A835WPH4</accession>
<dbReference type="EMBL" id="JAEHOD010000007">
    <property type="protein sequence ID" value="KAG2451649.1"/>
    <property type="molecule type" value="Genomic_DNA"/>
</dbReference>
<dbReference type="Pfam" id="PF00270">
    <property type="entry name" value="DEAD"/>
    <property type="match status" value="1"/>
</dbReference>
<feature type="compositionally biased region" description="Low complexity" evidence="8">
    <location>
        <begin position="310"/>
        <end position="321"/>
    </location>
</feature>
<feature type="region of interest" description="Disordered" evidence="8">
    <location>
        <begin position="576"/>
        <end position="715"/>
    </location>
</feature>
<evidence type="ECO:0000256" key="6">
    <source>
        <dbReference type="ARBA" id="ARBA00022932"/>
    </source>
</evidence>
<dbReference type="SUPFAM" id="SSF158702">
    <property type="entry name" value="Sec63 N-terminal domain-like"/>
    <property type="match status" value="1"/>
</dbReference>
<dbReference type="InterPro" id="IPR014001">
    <property type="entry name" value="Helicase_ATP-bd"/>
</dbReference>
<feature type="compositionally biased region" description="Pro residues" evidence="8">
    <location>
        <begin position="812"/>
        <end position="827"/>
    </location>
</feature>
<evidence type="ECO:0000256" key="1">
    <source>
        <dbReference type="ARBA" id="ARBA00012417"/>
    </source>
</evidence>
<feature type="domain" description="Helicase ATP-binding" evidence="9">
    <location>
        <begin position="1312"/>
        <end position="1525"/>
    </location>
</feature>
<evidence type="ECO:0000256" key="8">
    <source>
        <dbReference type="SAM" id="MobiDB-lite"/>
    </source>
</evidence>
<dbReference type="InterPro" id="IPR011545">
    <property type="entry name" value="DEAD/DEAH_box_helicase_dom"/>
</dbReference>
<feature type="region of interest" description="Disordered" evidence="8">
    <location>
        <begin position="1163"/>
        <end position="1201"/>
    </location>
</feature>
<feature type="compositionally biased region" description="Pro residues" evidence="8">
    <location>
        <begin position="852"/>
        <end position="863"/>
    </location>
</feature>
<feature type="region of interest" description="Disordered" evidence="8">
    <location>
        <begin position="3405"/>
        <end position="3452"/>
    </location>
</feature>
<feature type="compositionally biased region" description="Low complexity" evidence="8">
    <location>
        <begin position="587"/>
        <end position="611"/>
    </location>
</feature>
<organism evidence="11 12">
    <name type="scientific">Chlamydomonas schloesseri</name>
    <dbReference type="NCBI Taxonomy" id="2026947"/>
    <lineage>
        <taxon>Eukaryota</taxon>
        <taxon>Viridiplantae</taxon>
        <taxon>Chlorophyta</taxon>
        <taxon>core chlorophytes</taxon>
        <taxon>Chlorophyceae</taxon>
        <taxon>CS clade</taxon>
        <taxon>Chlamydomonadales</taxon>
        <taxon>Chlamydomonadaceae</taxon>
        <taxon>Chlamydomonas</taxon>
    </lineage>
</organism>
<feature type="compositionally biased region" description="Low complexity" evidence="8">
    <location>
        <begin position="1010"/>
        <end position="1023"/>
    </location>
</feature>
<evidence type="ECO:0000256" key="2">
    <source>
        <dbReference type="ARBA" id="ARBA00022679"/>
    </source>
</evidence>
<dbReference type="PROSITE" id="PS00447">
    <property type="entry name" value="DNA_POLYMERASE_A"/>
    <property type="match status" value="1"/>
</dbReference>
<dbReference type="GO" id="GO:0003677">
    <property type="term" value="F:DNA binding"/>
    <property type="evidence" value="ECO:0007669"/>
    <property type="project" value="InterPro"/>
</dbReference>
<keyword evidence="12" id="KW-1185">Reference proteome</keyword>
<keyword evidence="6" id="KW-0239">DNA-directed DNA polymerase</keyword>
<feature type="region of interest" description="Disordered" evidence="8">
    <location>
        <begin position="1459"/>
        <end position="1480"/>
    </location>
</feature>
<dbReference type="InterPro" id="IPR002298">
    <property type="entry name" value="DNA_polymerase_A"/>
</dbReference>
<dbReference type="SUPFAM" id="SSF56672">
    <property type="entry name" value="DNA/RNA polymerases"/>
    <property type="match status" value="1"/>
</dbReference>
<dbReference type="Pfam" id="PF25453">
    <property type="entry name" value="DUF7898"/>
    <property type="match status" value="1"/>
</dbReference>
<dbReference type="PANTHER" id="PTHR10133">
    <property type="entry name" value="DNA POLYMERASE I"/>
    <property type="match status" value="1"/>
</dbReference>
<dbReference type="Proteomes" id="UP000613740">
    <property type="component" value="Unassembled WGS sequence"/>
</dbReference>
<feature type="compositionally biased region" description="Basic and acidic residues" evidence="8">
    <location>
        <begin position="2391"/>
        <end position="2401"/>
    </location>
</feature>
<feature type="compositionally biased region" description="Low complexity" evidence="8">
    <location>
        <begin position="889"/>
        <end position="907"/>
    </location>
</feature>
<comment type="catalytic activity">
    <reaction evidence="7">
        <text>DNA(n) + a 2'-deoxyribonucleoside 5'-triphosphate = DNA(n+1) + diphosphate</text>
        <dbReference type="Rhea" id="RHEA:22508"/>
        <dbReference type="Rhea" id="RHEA-COMP:17339"/>
        <dbReference type="Rhea" id="RHEA-COMP:17340"/>
        <dbReference type="ChEBI" id="CHEBI:33019"/>
        <dbReference type="ChEBI" id="CHEBI:61560"/>
        <dbReference type="ChEBI" id="CHEBI:173112"/>
        <dbReference type="EC" id="2.7.7.7"/>
    </reaction>
</comment>
<evidence type="ECO:0000259" key="10">
    <source>
        <dbReference type="PROSITE" id="PS51194"/>
    </source>
</evidence>
<dbReference type="PANTHER" id="PTHR10133:SF62">
    <property type="entry name" value="DNA POLYMERASE THETA"/>
    <property type="match status" value="1"/>
</dbReference>
<feature type="compositionally biased region" description="Low complexity" evidence="8">
    <location>
        <begin position="2289"/>
        <end position="2312"/>
    </location>
</feature>
<feature type="compositionally biased region" description="Low complexity" evidence="8">
    <location>
        <begin position="2714"/>
        <end position="2723"/>
    </location>
</feature>
<feature type="region of interest" description="Disordered" evidence="8">
    <location>
        <begin position="39"/>
        <end position="61"/>
    </location>
</feature>
<dbReference type="InterPro" id="IPR057220">
    <property type="entry name" value="DUF7898"/>
</dbReference>
<dbReference type="PROSITE" id="PS51192">
    <property type="entry name" value="HELICASE_ATP_BIND_1"/>
    <property type="match status" value="1"/>
</dbReference>
<feature type="region of interest" description="Disordered" evidence="8">
    <location>
        <begin position="268"/>
        <end position="322"/>
    </location>
</feature>
<dbReference type="Gene3D" id="1.10.3380.30">
    <property type="match status" value="1"/>
</dbReference>
<evidence type="ECO:0000313" key="12">
    <source>
        <dbReference type="Proteomes" id="UP000613740"/>
    </source>
</evidence>
<dbReference type="Gene3D" id="3.30.420.10">
    <property type="entry name" value="Ribonuclease H-like superfamily/Ribonuclease H"/>
    <property type="match status" value="1"/>
</dbReference>
<feature type="region of interest" description="Disordered" evidence="8">
    <location>
        <begin position="736"/>
        <end position="765"/>
    </location>
</feature>
<dbReference type="Gene3D" id="1.20.1060.10">
    <property type="entry name" value="Taq DNA Polymerase, Chain T, domain 4"/>
    <property type="match status" value="1"/>
</dbReference>
<feature type="compositionally biased region" description="Low complexity" evidence="8">
    <location>
        <begin position="2373"/>
        <end position="2385"/>
    </location>
</feature>
<feature type="region of interest" description="Disordered" evidence="8">
    <location>
        <begin position="2373"/>
        <end position="2791"/>
    </location>
</feature>
<dbReference type="InterPro" id="IPR001098">
    <property type="entry name" value="DNA-dir_DNA_pol_A_palm_dom"/>
</dbReference>
<dbReference type="InterPro" id="IPR036397">
    <property type="entry name" value="RNaseH_sf"/>
</dbReference>
<feature type="region of interest" description="Disordered" evidence="8">
    <location>
        <begin position="235"/>
        <end position="256"/>
    </location>
</feature>
<feature type="region of interest" description="Disordered" evidence="8">
    <location>
        <begin position="3327"/>
        <end position="3358"/>
    </location>
</feature>
<dbReference type="Gene3D" id="3.30.70.370">
    <property type="match status" value="1"/>
</dbReference>
<dbReference type="OrthoDB" id="2320933at2759"/>
<dbReference type="Gene3D" id="3.40.50.300">
    <property type="entry name" value="P-loop containing nucleotide triphosphate hydrolases"/>
    <property type="match status" value="2"/>
</dbReference>
<feature type="compositionally biased region" description="Low complexity" evidence="8">
    <location>
        <begin position="2673"/>
        <end position="2683"/>
    </location>
</feature>
<feature type="region of interest" description="Disordered" evidence="8">
    <location>
        <begin position="1227"/>
        <end position="1276"/>
    </location>
</feature>
<dbReference type="Gene3D" id="1.10.150.20">
    <property type="entry name" value="5' to 3' exonuclease, C-terminal subdomain"/>
    <property type="match status" value="1"/>
</dbReference>
<dbReference type="SMART" id="SM00487">
    <property type="entry name" value="DEXDc"/>
    <property type="match status" value="1"/>
</dbReference>
<dbReference type="EC" id="2.7.7.7" evidence="1"/>
<dbReference type="InterPro" id="IPR001650">
    <property type="entry name" value="Helicase_C-like"/>
</dbReference>
<keyword evidence="4" id="KW-0547">Nucleotide-binding</keyword>
<dbReference type="GO" id="GO:0006261">
    <property type="term" value="P:DNA-templated DNA replication"/>
    <property type="evidence" value="ECO:0007669"/>
    <property type="project" value="InterPro"/>
</dbReference>
<evidence type="ECO:0000256" key="3">
    <source>
        <dbReference type="ARBA" id="ARBA00022695"/>
    </source>
</evidence>
<evidence type="ECO:0000256" key="7">
    <source>
        <dbReference type="ARBA" id="ARBA00049244"/>
    </source>
</evidence>
<evidence type="ECO:0000256" key="5">
    <source>
        <dbReference type="ARBA" id="ARBA00022840"/>
    </source>
</evidence>
<feature type="compositionally biased region" description="Gly residues" evidence="8">
    <location>
        <begin position="3422"/>
        <end position="3433"/>
    </location>
</feature>
<dbReference type="FunFam" id="3.40.50.300:FF:001000">
    <property type="entry name" value="Helicase and polymerase-containing protein TEBICHI"/>
    <property type="match status" value="1"/>
</dbReference>
<dbReference type="InterPro" id="IPR046931">
    <property type="entry name" value="HTH_61"/>
</dbReference>
<proteinExistence type="predicted"/>
<feature type="compositionally biased region" description="Low complexity" evidence="8">
    <location>
        <begin position="136"/>
        <end position="155"/>
    </location>
</feature>
<dbReference type="SMART" id="SM00482">
    <property type="entry name" value="POLAc"/>
    <property type="match status" value="1"/>
</dbReference>
<feature type="compositionally biased region" description="Low complexity" evidence="8">
    <location>
        <begin position="2484"/>
        <end position="2525"/>
    </location>
</feature>
<feature type="compositionally biased region" description="Polar residues" evidence="8">
    <location>
        <begin position="2259"/>
        <end position="2268"/>
    </location>
</feature>
<gene>
    <name evidence="11" type="ORF">HYH02_003429</name>
</gene>
<feature type="compositionally biased region" description="Gly residues" evidence="8">
    <location>
        <begin position="2167"/>
        <end position="2177"/>
    </location>
</feature>
<dbReference type="CDD" id="cd08638">
    <property type="entry name" value="DNA_pol_A_theta"/>
    <property type="match status" value="1"/>
</dbReference>
<feature type="region of interest" description="Disordered" evidence="8">
    <location>
        <begin position="797"/>
        <end position="1043"/>
    </location>
</feature>
<keyword evidence="2" id="KW-0808">Transferase</keyword>
<feature type="compositionally biased region" description="Polar residues" evidence="8">
    <location>
        <begin position="617"/>
        <end position="637"/>
    </location>
</feature>
<feature type="compositionally biased region" description="Low complexity" evidence="8">
    <location>
        <begin position="2631"/>
        <end position="2659"/>
    </location>
</feature>
<dbReference type="SUPFAM" id="SSF46785">
    <property type="entry name" value="Winged helix' DNA-binding domain"/>
    <property type="match status" value="1"/>
</dbReference>
<feature type="compositionally biased region" description="Low complexity" evidence="8">
    <location>
        <begin position="842"/>
        <end position="851"/>
    </location>
</feature>
<name>A0A835WPH4_9CHLO</name>
<feature type="compositionally biased region" description="Low complexity" evidence="8">
    <location>
        <begin position="2419"/>
        <end position="2470"/>
    </location>
</feature>
<dbReference type="GO" id="GO:0006302">
    <property type="term" value="P:double-strand break repair"/>
    <property type="evidence" value="ECO:0007669"/>
    <property type="project" value="TreeGrafter"/>
</dbReference>
<dbReference type="GO" id="GO:0003887">
    <property type="term" value="F:DNA-directed DNA polymerase activity"/>
    <property type="evidence" value="ECO:0007669"/>
    <property type="project" value="UniProtKB-KW"/>
</dbReference>
<feature type="compositionally biased region" description="Low complexity" evidence="8">
    <location>
        <begin position="2730"/>
        <end position="2781"/>
    </location>
</feature>
<dbReference type="CDD" id="cd18795">
    <property type="entry name" value="SF2_C_Ski2"/>
    <property type="match status" value="1"/>
</dbReference>
<feature type="compositionally biased region" description="Gly residues" evidence="8">
    <location>
        <begin position="1465"/>
        <end position="1475"/>
    </location>
</feature>
<dbReference type="InterPro" id="IPR019760">
    <property type="entry name" value="DNA-dir_DNA_pol_A_CS"/>
</dbReference>
<keyword evidence="5" id="KW-0067">ATP-binding</keyword>
<sequence>MQAASDAPGMGLLSDTVGAMRMPPPRVSAASLVSFVAATPAGSSPSDGDGDGEGIPATPTEELNLGAFPAAAEGVVAAALSQLEPLRGDSAQLAKHAQAATAAPLTEALLQQQQQRQLESGQHAGDDLLARLLASSSEDDQQAQAEGAGPEAQGAAEEHVATHPHRLTKVPLAACEDELPHPGIVRAAMGPAGQPLERLSSAQLHATGAAGAFGGTAAAVSVQAPWTAGDGAFGLEARPAGGSGSPAMQRRGGAVSRGGALYEPLHMQPSRISPQTGRPPAAPGSGRGPGSTSASKQDRTADGSAGGGSSKRTSGSGFTGSANGAASVYTSRAKLSLASKLLAYSGNPPVSPLGVEVPSRVSSVAVPQLHFVPSAGLAPAACAAGPSVAANGAHDAHPGGGASGGTTASHASAAHQPAALAAPTASDGAAVHANNALPGAAVPVMAAASTATPSLGWGQHTPACQPVKGPRAAAAAVAVASSGAPSSANSTPFDDEMLAALDSLERRVNAVSEHVGVGVTGSAAATAYGLDKAGGPSSYGGGGYVTTALELLEREQGRAAQHQQQYGQQLEQEPAWGGFPKLDQQGPPAWQQQYAHHQAQPQHQVQQPQQPGDVGSLQEQQVAQPQPNVVSQPSHHASTAAPCPASRARQERSAAWPGGAISEPGVPASAAEGGTPELPLQKAHAQLQGRRGDASAAGTMAQQAGSTGPTPEMESGGLFAALDALEERHRLAEAEAAAAAEAAAPGGNGLQGQERPAAAVGKADQPQLASIAVPASRRVNGESPLPVKQLAFTPLHGRRDQQQEAQLAAPRPSAPPPGYNPYLPPQLPCQGQAHADAEPQPERQQQPRAPGAVPPPLPLPPPQQQAQAPSHAHQVGSGQSLGPHTCQEAAMRLPAAARPGGPLAQGLGHTGASAIGLPPRPPSAQANRAVPQQLQQQRVQEPFQHVQQPPAFASGPPPPQSLQGQPPPQEQPSGQQAAMQNQQNHQTRPQQAMQQLPQQPANPRVHPNAQPQHLMQQEQPQHHVAGNHPGQALSGGVAGQPLPDRQAHLHLAPERKPINAAITPVAAHGVPPPQSGARPAGAPIGVAAATGPGAPELPFGARCMQAPELGPGAAGHVVVAAEPAAPPAVQPAATFAAQPAAQPVAEIGDGSDDSDDEDAEAYAAPMTQRAVVEGQMRQRRRSTAPDSHRPHGRAGGSQVGSGNLAASLAAAAASGAGSVAAGGTPLARGDGAGTVSTPGKRSPVPGPGGNADEPGLEPEAAPGAGGTPSAQQQPAPPRQLEAYLPEPLCQAYYDRSSRQFELYEWQAECLCQLGVLMGRNLVYCAPTSGGKSMVAEMLGIRRLLTTGKPFMLVLPFVALCAEKADALQALLAPINRTVNSAYGGQTSGKIIQPGVGAIVATIEKANMLVNAMLEEETLGELSAVVVDELHMVGEEERGYLLELLLTKLRFATSASATANSALTSPGGGGGGGPGGMTEAEEPPFDWTAVGPAYQRDGLQVIGMSATMPNVDVVARWLDAALYITDFRPVHLQEYVKVGRRIMDSSGALVRELAPDKGWEDRDADHVALLTQETVREGHSVLIFCASKFWCEKVAEHVARLVTIAQRDPPPIAAAAAAAAGKDPADGGVSPAGVRNARDTYVQELRRLSGGDPTLPDLVARGVAYHHAGLSNEERDLIEAAYKAGAISVLTATSTLAAGVNLPARRVIFRHTYIGKQDNPIDATKYRQMSGRAGRAGIDTAGESFIICEKNRPVAPLLALMQQKANPIASCLTEARKGMKRAVLEVVASGAVSSGTDVKRFIACTLIHAQHGFGTVAKATIAALHWLKDNGFIRVDEATLNWGPTPFGKATLASSMPPEEALVVRADLERARMSLVLATDLHVTYLVTPIKEDLRVDWEIYFHWFEKLSKVDARVAELVGVVPGYLVKLRQGHRGARGGGAGGGGGAVGTAASADSEKERIARRFFAAMVLNDLIQEIPLKEVAEKYGLGKEKGPLEGLQERAGRFAAMVAAFCERLGWSDMEVIIAKFQSRVWYGVRPEVVALTEIPYVKGHRARLLFKAGLRTPEAVAACEFDRLLEILTAGGGAKNPEQEEQQRKTERRAARMILQGAKDLVNQKVQELKQQARALRAALDPGASQEHSAPIDPSLAPPKPPAQEGSDASARRAGGSGGGGGGSTSGVDRSPGAAAAVGGKLAARAAQMAVGPTAGGPDGAAESRPGVDRHARDLPAAGEAPDRRADDASAVVPVDGVMIAARQPSDGGQEQSTTPSRPPKQPRTGRSPPDRMQVEGTAAATSTAGPGPVADVLALPAAASPGKPRPAGALPSTNATAPPGGGVAHLGPQPLSTCAAAVAAGSALVASEAAAVAASAPTAAGAPAGAQQAKRPAAAEDEAVRADEDHGAKRVRLGAGEQGQHQHSWPPNGQQQRPYPPQRQQQPQQPNLYHHQQAPQEQRQQQPGHLHQQQHPDLQQLQREHQPHQQPQPPQQQAYLHHPHNPQHVQQAPPQYVQHYPQQQQQQQQWQLRAPQTGANAGQHQALERHGGQLPEAGRAAQAGPWPGTMVGAPPEAPGAQQWPRPGDMRPPNHLPPPQAQGPPQPYGQRPPHPHQQHQQLQQPPPQPQQHQGYAHSGGSYPSGAATAGYQAAGAPQQQLQLPQQTSSYLPHAQLQHPSNAAAPPGHQQPLQQQPRPPQQPQPQQLPSIADKRKLMSPMRNAAAGAPSPGRTGRSPGGRWSGRSPSRGGAAASPRGAGRCGGDSAQQQPQQQASSRSGPSDGGIAATAAGAAAGTGAGQSGDESYLHAVQSQVPMLRVPGFTVLKSAAEVAAACEQLRRVGVWAFALDFAEGGPAAAPAAANANLQLPSVPQVALGRGVATNSVGLPQHFELDPLPAGRCGAAAAAGASGTPTFALGEAAASVTGQLEGIALCAADGCALYIPLAATVALAGVDGSAGCAAAGGPPAAVERAAREAEAVWSEVRQLLAHKESTKITFELKSQLLMARAAIQSAASAKTSSSSASADNGASALGDAGTAPGSNHHAGPAPGAFSAALAACGPATRSAEAAAAAGGSAGAAPITTGGVAGGTGEAVNAALLVPLHVADPVVDVRILLWMLNPDDPINMPRGKSGKLSLTKGLEERMKMPDVCGSTANTKALGVLNCAGVVVRQLPTRQADACRRAAMVRRIYIDKLPRLQSEGLLRPLLELEMPLVRILARMEAEGIALAPQVLKDQRGPLEARLRQLAAKAHVAAGMTFDLNSPKDVSEVLFTHLGLPPPPCAFSNQNQRHPSTKKEVLEELEESTHHPIIRLLLDYRTLHKLLTGFVETLYHTAKGQWQRQQQELERRQGPHPPGGGSGTCGAGTTGGRGTVPDVIRLCGTWLHTSTATGRLAMDEPNLQTVPRPVEYSFVASQLSQASPPGQDTPPRLPLAGGVGGGGGGGCGAEEKQLARAPAGEEGGTAEGGRSVTLHFNLRSAFVAPPGCVVLAVDYKQIELRLMAHFSGDTALCALLRNPAQDPFILLAAEWKKVPVEQVTPEVRVQAKRLAYGMLYGMGTNTLAQELGVSVAEAAELSDNFRRAIPGVDRWMREVVEAVRSCGYTTTLMGRRRYYSRINERASKDARSARAQAERQAVNTVCQGSAADLVKAAMVTLQRRLEAEGLAPHVRMVLMVHDELVFEVSEPLLPAAARLVQAVLEGEVALSVPLPVKLSAGPSWGQLQDYEPPLPPPPPAVQQQLALMPAAGK</sequence>
<feature type="compositionally biased region" description="Gly residues" evidence="8">
    <location>
        <begin position="3344"/>
        <end position="3358"/>
    </location>
</feature>
<evidence type="ECO:0000259" key="9">
    <source>
        <dbReference type="PROSITE" id="PS51192"/>
    </source>
</evidence>
<dbReference type="Pfam" id="PF00271">
    <property type="entry name" value="Helicase_C"/>
    <property type="match status" value="1"/>
</dbReference>
<feature type="compositionally biased region" description="Low complexity" evidence="8">
    <location>
        <begin position="971"/>
        <end position="1003"/>
    </location>
</feature>
<feature type="compositionally biased region" description="Pro residues" evidence="8">
    <location>
        <begin position="2582"/>
        <end position="2600"/>
    </location>
</feature>
<reference evidence="11" key="1">
    <citation type="journal article" date="2020" name="bioRxiv">
        <title>Comparative genomics of Chlamydomonas.</title>
        <authorList>
            <person name="Craig R.J."/>
            <person name="Hasan A.R."/>
            <person name="Ness R.W."/>
            <person name="Keightley P.D."/>
        </authorList>
    </citation>
    <scope>NUCLEOTIDE SEQUENCE</scope>
    <source>
        <strain evidence="11">CCAP 11/173</strain>
    </source>
</reference>
<evidence type="ECO:0000256" key="4">
    <source>
        <dbReference type="ARBA" id="ARBA00022741"/>
    </source>
</evidence>
<dbReference type="Gene3D" id="1.10.3380.20">
    <property type="match status" value="1"/>
</dbReference>
<feature type="compositionally biased region" description="Low complexity" evidence="8">
    <location>
        <begin position="405"/>
        <end position="420"/>
    </location>
</feature>
<dbReference type="Pfam" id="PF21099">
    <property type="entry name" value="POLQ_helical"/>
    <property type="match status" value="1"/>
</dbReference>
<feature type="compositionally biased region" description="Low complexity" evidence="8">
    <location>
        <begin position="925"/>
        <end position="954"/>
    </location>
</feature>